<evidence type="ECO:0000256" key="9">
    <source>
        <dbReference type="ARBA" id="ARBA00022842"/>
    </source>
</evidence>
<keyword evidence="6" id="KW-0547">Nucleotide-binding</keyword>
<dbReference type="GO" id="GO:0008033">
    <property type="term" value="P:tRNA processing"/>
    <property type="evidence" value="ECO:0007669"/>
    <property type="project" value="UniProtKB-KW"/>
</dbReference>
<dbReference type="InterPro" id="IPR002646">
    <property type="entry name" value="PolA_pol_head_dom"/>
</dbReference>
<dbReference type="InterPro" id="IPR006675">
    <property type="entry name" value="HDIG_dom"/>
</dbReference>
<dbReference type="CDD" id="cd00077">
    <property type="entry name" value="HDc"/>
    <property type="match status" value="1"/>
</dbReference>
<evidence type="ECO:0000259" key="11">
    <source>
        <dbReference type="SMART" id="SM00471"/>
    </source>
</evidence>
<keyword evidence="3" id="KW-0819">tRNA processing</keyword>
<gene>
    <name evidence="12" type="ORF">UFOPK1572_00071</name>
</gene>
<proteinExistence type="predicted"/>
<keyword evidence="2" id="KW-0808">Transferase</keyword>
<evidence type="ECO:0000256" key="1">
    <source>
        <dbReference type="ARBA" id="ARBA00001946"/>
    </source>
</evidence>
<evidence type="ECO:0000256" key="2">
    <source>
        <dbReference type="ARBA" id="ARBA00022679"/>
    </source>
</evidence>
<dbReference type="GO" id="GO:0016779">
    <property type="term" value="F:nucleotidyltransferase activity"/>
    <property type="evidence" value="ECO:0007669"/>
    <property type="project" value="UniProtKB-KW"/>
</dbReference>
<evidence type="ECO:0000256" key="3">
    <source>
        <dbReference type="ARBA" id="ARBA00022694"/>
    </source>
</evidence>
<dbReference type="Gene3D" id="1.10.3090.10">
    <property type="entry name" value="cca-adding enzyme, domain 2"/>
    <property type="match status" value="1"/>
</dbReference>
<evidence type="ECO:0000256" key="10">
    <source>
        <dbReference type="ARBA" id="ARBA00022884"/>
    </source>
</evidence>
<dbReference type="PANTHER" id="PTHR47545">
    <property type="entry name" value="MULTIFUNCTIONAL CCA PROTEIN"/>
    <property type="match status" value="1"/>
</dbReference>
<sequence length="487" mass="54982">MIPARFAPIFEEMRPLAERFGAAGHRLFLVGGTVRDLLLAGNNESLISDAMDFDATTTARPDEIKALVADIADAIWTQGERFGTIGLKIGERVYEITTHRAEAYSPDSRKPDVVFADDIEADLSRRDFTINAMALELTSDTPTLVDPFGGAADLLTRQLRTPLSPEESFSDDPLRMLRAARFISQLEVAPDPAITKAVTAMAERLSIVSPERIRIEFDKLMVTPRPSFGLWFLADTLLVDQFLPELLLMRLEQDPIHRHKDVLTHTLAVVENVQKDARDDFDFRITRLAALFHDIGKPRTRGFKEGKGVTFHHHEAVGARMTRERMKAMKYSNDDIAAVSELVAISGRFHTYQMGWTDSAVRRYVRDAGDYLPELNVLTRCDCTTRNEKKARMLARRMDEMEARINELMASEELASLRPELDGQQVMDLLTVPAGPIVGAAMEFLMDIRLEEGLLGEEQIVARLRMWWESNKDNASSLRPTRRINRG</sequence>
<dbReference type="GO" id="GO:0005524">
    <property type="term" value="F:ATP binding"/>
    <property type="evidence" value="ECO:0007669"/>
    <property type="project" value="UniProtKB-KW"/>
</dbReference>
<evidence type="ECO:0000256" key="5">
    <source>
        <dbReference type="ARBA" id="ARBA00022723"/>
    </source>
</evidence>
<keyword evidence="10" id="KW-0694">RNA-binding</keyword>
<evidence type="ECO:0000256" key="8">
    <source>
        <dbReference type="ARBA" id="ARBA00022840"/>
    </source>
</evidence>
<reference evidence="12" key="1">
    <citation type="submission" date="2020-05" db="EMBL/GenBank/DDBJ databases">
        <authorList>
            <person name="Chiriac C."/>
            <person name="Salcher M."/>
            <person name="Ghai R."/>
            <person name="Kavagutti S V."/>
        </authorList>
    </citation>
    <scope>NUCLEOTIDE SEQUENCE</scope>
</reference>
<dbReference type="EMBL" id="CAEZTC010000004">
    <property type="protein sequence ID" value="CAB4549574.1"/>
    <property type="molecule type" value="Genomic_DNA"/>
</dbReference>
<comment type="cofactor">
    <cofactor evidence="1">
        <name>Mg(2+)</name>
        <dbReference type="ChEBI" id="CHEBI:18420"/>
    </cofactor>
</comment>
<keyword evidence="9" id="KW-0460">Magnesium</keyword>
<dbReference type="NCBIfam" id="TIGR02692">
    <property type="entry name" value="tRNA_CCA_actino"/>
    <property type="match status" value="1"/>
</dbReference>
<dbReference type="NCBIfam" id="TIGR00277">
    <property type="entry name" value="HDIG"/>
    <property type="match status" value="1"/>
</dbReference>
<dbReference type="SUPFAM" id="SSF81891">
    <property type="entry name" value="Poly A polymerase C-terminal region-like"/>
    <property type="match status" value="1"/>
</dbReference>
<keyword evidence="4" id="KW-0548">Nucleotidyltransferase</keyword>
<dbReference type="Pfam" id="PF01966">
    <property type="entry name" value="HD"/>
    <property type="match status" value="1"/>
</dbReference>
<dbReference type="InterPro" id="IPR006674">
    <property type="entry name" value="HD_domain"/>
</dbReference>
<organism evidence="12">
    <name type="scientific">freshwater metagenome</name>
    <dbReference type="NCBI Taxonomy" id="449393"/>
    <lineage>
        <taxon>unclassified sequences</taxon>
        <taxon>metagenomes</taxon>
        <taxon>ecological metagenomes</taxon>
    </lineage>
</organism>
<dbReference type="InterPro" id="IPR003607">
    <property type="entry name" value="HD/PDEase_dom"/>
</dbReference>
<keyword evidence="8" id="KW-0067">ATP-binding</keyword>
<feature type="domain" description="HD/PDEase" evidence="11">
    <location>
        <begin position="258"/>
        <end position="361"/>
    </location>
</feature>
<dbReference type="GO" id="GO:0042245">
    <property type="term" value="P:RNA repair"/>
    <property type="evidence" value="ECO:0007669"/>
    <property type="project" value="UniProtKB-KW"/>
</dbReference>
<dbReference type="SMART" id="SM00471">
    <property type="entry name" value="HDc"/>
    <property type="match status" value="1"/>
</dbReference>
<dbReference type="Pfam" id="PF12627">
    <property type="entry name" value="PolyA_pol_RNAbd"/>
    <property type="match status" value="1"/>
</dbReference>
<dbReference type="GO" id="GO:0046872">
    <property type="term" value="F:metal ion binding"/>
    <property type="evidence" value="ECO:0007669"/>
    <property type="project" value="UniProtKB-KW"/>
</dbReference>
<evidence type="ECO:0000313" key="12">
    <source>
        <dbReference type="EMBL" id="CAB4549574.1"/>
    </source>
</evidence>
<dbReference type="GO" id="GO:0003723">
    <property type="term" value="F:RNA binding"/>
    <property type="evidence" value="ECO:0007669"/>
    <property type="project" value="UniProtKB-KW"/>
</dbReference>
<dbReference type="InterPro" id="IPR014065">
    <property type="entry name" value="tRNA_adenylyltransferase"/>
</dbReference>
<dbReference type="Gene3D" id="3.30.460.10">
    <property type="entry name" value="Beta Polymerase, domain 2"/>
    <property type="match status" value="1"/>
</dbReference>
<evidence type="ECO:0000256" key="4">
    <source>
        <dbReference type="ARBA" id="ARBA00022695"/>
    </source>
</evidence>
<evidence type="ECO:0000256" key="6">
    <source>
        <dbReference type="ARBA" id="ARBA00022741"/>
    </source>
</evidence>
<dbReference type="Pfam" id="PF01743">
    <property type="entry name" value="PolyA_pol"/>
    <property type="match status" value="1"/>
</dbReference>
<accession>A0A6J6CE57</accession>
<keyword evidence="7" id="KW-0692">RNA repair</keyword>
<keyword evidence="5" id="KW-0479">Metal-binding</keyword>
<dbReference type="InterPro" id="IPR032828">
    <property type="entry name" value="PolyA_RNA-bd"/>
</dbReference>
<dbReference type="AlphaFoldDB" id="A0A6J6CE57"/>
<name>A0A6J6CE57_9ZZZZ</name>
<dbReference type="InterPro" id="IPR050124">
    <property type="entry name" value="tRNA_CCA-adding_enzyme"/>
</dbReference>
<dbReference type="CDD" id="cd05398">
    <property type="entry name" value="NT_ClassII-CCAase"/>
    <property type="match status" value="1"/>
</dbReference>
<dbReference type="SUPFAM" id="SSF81301">
    <property type="entry name" value="Nucleotidyltransferase"/>
    <property type="match status" value="1"/>
</dbReference>
<evidence type="ECO:0000256" key="7">
    <source>
        <dbReference type="ARBA" id="ARBA00022800"/>
    </source>
</evidence>
<protein>
    <submittedName>
        <fullName evidence="12">Unannotated protein</fullName>
    </submittedName>
</protein>
<dbReference type="InterPro" id="IPR043519">
    <property type="entry name" value="NT_sf"/>
</dbReference>
<dbReference type="PANTHER" id="PTHR47545:SF1">
    <property type="entry name" value="MULTIFUNCTIONAL CCA PROTEIN"/>
    <property type="match status" value="1"/>
</dbReference>